<feature type="compositionally biased region" description="Polar residues" evidence="10">
    <location>
        <begin position="25"/>
        <end position="34"/>
    </location>
</feature>
<protein>
    <recommendedName>
        <fullName evidence="3 9">Protein farnesyltransferase subunit beta</fullName>
        <shortName evidence="9">FTase-beta</shortName>
        <ecNumber evidence="2 9">2.5.1.58</ecNumber>
    </recommendedName>
</protein>
<sequence length="477" mass="52344">MRPRVPRAVFRPRVVSRSSDSSASIESTTTSLDGTPTAKKNPRTPKTFSTNPNIRMAAAMTVEQNKVHNEELSVVDSLITESSATQEETARLCAGLILDGQLPVLQRQLHTDFLNIPMTFQLPPTFTGLDASKPWLMYWPMHALGILDPDRQTDDIFSRIGPSVMACFDEKEGGFGGGNGQTAHLAATYASLNVLAISGDKQAWAQINRGKLYKWLMSVKRPDGGFSMHVGGEEDVRAVYCALASAALMNIITPELVEGTAEWISRCQTYEGGIGGAPGNEAHGGYAFCGLAALCILGNPVDMIPKYLDVGDFVHWLSARQYQPEGGFSGRTNKLVDGCYSWWVGGCWSILEGALPGITVKDVLWSKADLQKYILFCCQSPRGGLRDKPGKSSDFYHSCYALSGLSEVQHRYSFNPKLRVAKSGEWSFMWTCELESPDIVIIDEQNIVGPLNPVHVLPSGVGERMHDFYASFEMLEL</sequence>
<comment type="cofactor">
    <cofactor evidence="9">
        <name>Zn(2+)</name>
        <dbReference type="ChEBI" id="CHEBI:29105"/>
    </cofactor>
    <text evidence="9">Binds 1 zinc ion per subunit.</text>
</comment>
<evidence type="ECO:0000256" key="8">
    <source>
        <dbReference type="ARBA" id="ARBA00022833"/>
    </source>
</evidence>
<evidence type="ECO:0000256" key="6">
    <source>
        <dbReference type="ARBA" id="ARBA00022723"/>
    </source>
</evidence>
<comment type="caution">
    <text evidence="12">The sequence shown here is derived from an EMBL/GenBank/DDBJ whole genome shotgun (WGS) entry which is preliminary data.</text>
</comment>
<evidence type="ECO:0000256" key="9">
    <source>
        <dbReference type="RuleBase" id="RU365056"/>
    </source>
</evidence>
<comment type="similarity">
    <text evidence="1 9">Belongs to the protein prenyltransferase subunit beta family.</text>
</comment>
<evidence type="ECO:0000256" key="5">
    <source>
        <dbReference type="ARBA" id="ARBA00022679"/>
    </source>
</evidence>
<name>A0AAD7QPG3_9ASCO</name>
<evidence type="ECO:0000256" key="1">
    <source>
        <dbReference type="ARBA" id="ARBA00010497"/>
    </source>
</evidence>
<evidence type="ECO:0000313" key="12">
    <source>
        <dbReference type="EMBL" id="KAJ8099079.1"/>
    </source>
</evidence>
<dbReference type="InterPro" id="IPR001330">
    <property type="entry name" value="Prenyltrans"/>
</dbReference>
<evidence type="ECO:0000256" key="3">
    <source>
        <dbReference type="ARBA" id="ARBA00015798"/>
    </source>
</evidence>
<dbReference type="GO" id="GO:0004660">
    <property type="term" value="F:protein farnesyltransferase activity"/>
    <property type="evidence" value="ECO:0007669"/>
    <property type="project" value="UniProtKB-UniRule"/>
</dbReference>
<dbReference type="InterPro" id="IPR008930">
    <property type="entry name" value="Terpenoid_cyclase/PrenylTrfase"/>
</dbReference>
<dbReference type="RefSeq" id="XP_056042529.1">
    <property type="nucleotide sequence ID" value="XM_056187950.1"/>
</dbReference>
<gene>
    <name evidence="12" type="ORF">POJ06DRAFT_255894</name>
</gene>
<keyword evidence="6 9" id="KW-0479">Metal-binding</keyword>
<dbReference type="Gene3D" id="1.50.10.20">
    <property type="match status" value="1"/>
</dbReference>
<evidence type="ECO:0000256" key="10">
    <source>
        <dbReference type="SAM" id="MobiDB-lite"/>
    </source>
</evidence>
<comment type="function">
    <text evidence="9">Catalyzes the transfer of a farnesyl moiety from farnesyl diphosphate to a cysteine at the fourth position from the C-terminus of several proteins. The beta subunit is responsible for peptide-binding.</text>
</comment>
<dbReference type="Proteomes" id="UP001217417">
    <property type="component" value="Unassembled WGS sequence"/>
</dbReference>
<keyword evidence="4 9" id="KW-0637">Prenyltransferase</keyword>
<dbReference type="CDD" id="cd02893">
    <property type="entry name" value="FTase"/>
    <property type="match status" value="1"/>
</dbReference>
<dbReference type="GO" id="GO:0005965">
    <property type="term" value="C:protein farnesyltransferase complex"/>
    <property type="evidence" value="ECO:0007669"/>
    <property type="project" value="UniProtKB-UniRule"/>
</dbReference>
<feature type="compositionally biased region" description="Low complexity" evidence="10">
    <location>
        <begin position="1"/>
        <end position="24"/>
    </location>
</feature>
<evidence type="ECO:0000256" key="2">
    <source>
        <dbReference type="ARBA" id="ARBA00012702"/>
    </source>
</evidence>
<dbReference type="GO" id="GO:0097354">
    <property type="term" value="P:prenylation"/>
    <property type="evidence" value="ECO:0007669"/>
    <property type="project" value="UniProtKB-UniRule"/>
</dbReference>
<evidence type="ECO:0000313" key="13">
    <source>
        <dbReference type="Proteomes" id="UP001217417"/>
    </source>
</evidence>
<dbReference type="PANTHER" id="PTHR11774">
    <property type="entry name" value="GERANYLGERANYL TRANSFERASE TYPE BETA SUBUNIT"/>
    <property type="match status" value="1"/>
</dbReference>
<dbReference type="EMBL" id="JARPMG010000007">
    <property type="protein sequence ID" value="KAJ8099079.1"/>
    <property type="molecule type" value="Genomic_DNA"/>
</dbReference>
<dbReference type="InterPro" id="IPR026872">
    <property type="entry name" value="FTB"/>
</dbReference>
<dbReference type="AlphaFoldDB" id="A0AAD7QPG3"/>
<keyword evidence="13" id="KW-1185">Reference proteome</keyword>
<keyword evidence="7" id="KW-0677">Repeat</keyword>
<comment type="catalytic activity">
    <reaction evidence="9">
        <text>L-cysteinyl-[protein] + (2E,6E)-farnesyl diphosphate = S-(2E,6E)-farnesyl-L-cysteinyl-[protein] + diphosphate</text>
        <dbReference type="Rhea" id="RHEA:13345"/>
        <dbReference type="Rhea" id="RHEA-COMP:10131"/>
        <dbReference type="Rhea" id="RHEA-COMP:11535"/>
        <dbReference type="ChEBI" id="CHEBI:29950"/>
        <dbReference type="ChEBI" id="CHEBI:33019"/>
        <dbReference type="ChEBI" id="CHEBI:86019"/>
        <dbReference type="ChEBI" id="CHEBI:175763"/>
    </reaction>
</comment>
<dbReference type="Pfam" id="PF00432">
    <property type="entry name" value="Prenyltrans"/>
    <property type="match status" value="1"/>
</dbReference>
<evidence type="ECO:0000256" key="7">
    <source>
        <dbReference type="ARBA" id="ARBA00022737"/>
    </source>
</evidence>
<feature type="region of interest" description="Disordered" evidence="10">
    <location>
        <begin position="1"/>
        <end position="46"/>
    </location>
</feature>
<reference evidence="12" key="1">
    <citation type="submission" date="2023-03" db="EMBL/GenBank/DDBJ databases">
        <title>Near-Complete genome sequence of Lipomyces tetrasporous NRRL Y-64009, an oleaginous yeast capable of growing on lignocellulosic hydrolysates.</title>
        <authorList>
            <consortium name="Lawrence Berkeley National Laboratory"/>
            <person name="Jagtap S.S."/>
            <person name="Liu J.-J."/>
            <person name="Walukiewicz H.E."/>
            <person name="Pangilinan J."/>
            <person name="Lipzen A."/>
            <person name="Ahrendt S."/>
            <person name="Koriabine M."/>
            <person name="Cobaugh K."/>
            <person name="Salamov A."/>
            <person name="Yoshinaga Y."/>
            <person name="Ng V."/>
            <person name="Daum C."/>
            <person name="Grigoriev I.V."/>
            <person name="Slininger P.J."/>
            <person name="Dien B.S."/>
            <person name="Jin Y.-S."/>
            <person name="Rao C.V."/>
        </authorList>
    </citation>
    <scope>NUCLEOTIDE SEQUENCE</scope>
    <source>
        <strain evidence="12">NRRL Y-64009</strain>
    </source>
</reference>
<evidence type="ECO:0000256" key="4">
    <source>
        <dbReference type="ARBA" id="ARBA00022602"/>
    </source>
</evidence>
<organism evidence="12 13">
    <name type="scientific">Lipomyces tetrasporus</name>
    <dbReference type="NCBI Taxonomy" id="54092"/>
    <lineage>
        <taxon>Eukaryota</taxon>
        <taxon>Fungi</taxon>
        <taxon>Dikarya</taxon>
        <taxon>Ascomycota</taxon>
        <taxon>Saccharomycotina</taxon>
        <taxon>Lipomycetes</taxon>
        <taxon>Lipomycetales</taxon>
        <taxon>Lipomycetaceae</taxon>
        <taxon>Lipomyces</taxon>
    </lineage>
</organism>
<dbReference type="InterPro" id="IPR045089">
    <property type="entry name" value="PGGT1B-like"/>
</dbReference>
<proteinExistence type="inferred from homology"/>
<feature type="domain" description="Prenyltransferase alpha-alpha toroid" evidence="11">
    <location>
        <begin position="105"/>
        <end position="444"/>
    </location>
</feature>
<dbReference type="EC" id="2.5.1.58" evidence="2 9"/>
<comment type="subunit">
    <text evidence="9">Heterodimer of an alpha and a beta subunit.</text>
</comment>
<dbReference type="SUPFAM" id="SSF48239">
    <property type="entry name" value="Terpenoid cyclases/Protein prenyltransferases"/>
    <property type="match status" value="1"/>
</dbReference>
<accession>A0AAD7QPG3</accession>
<evidence type="ECO:0000259" key="11">
    <source>
        <dbReference type="Pfam" id="PF00432"/>
    </source>
</evidence>
<keyword evidence="5 9" id="KW-0808">Transferase</keyword>
<keyword evidence="8 9" id="KW-0862">Zinc</keyword>
<dbReference type="GO" id="GO:0008270">
    <property type="term" value="F:zinc ion binding"/>
    <property type="evidence" value="ECO:0007669"/>
    <property type="project" value="UniProtKB-UniRule"/>
</dbReference>
<dbReference type="GeneID" id="80883116"/>
<dbReference type="PANTHER" id="PTHR11774:SF6">
    <property type="entry name" value="PROTEIN FARNESYLTRANSFERASE SUBUNIT BETA"/>
    <property type="match status" value="1"/>
</dbReference>